<dbReference type="EMBL" id="AP024483">
    <property type="protein sequence ID" value="BCS83274.1"/>
    <property type="molecule type" value="Genomic_DNA"/>
</dbReference>
<evidence type="ECO:0000256" key="2">
    <source>
        <dbReference type="ARBA" id="ARBA00009303"/>
    </source>
</evidence>
<dbReference type="RefSeq" id="YP_010841882.1">
    <property type="nucleotide sequence ID" value="NC_079139.1"/>
</dbReference>
<comment type="similarity">
    <text evidence="2">Belongs to the ribonucleoside diphosphate reductase small chain family.</text>
</comment>
<evidence type="ECO:0000256" key="8">
    <source>
        <dbReference type="ARBA" id="ARBA00025523"/>
    </source>
</evidence>
<dbReference type="GeneID" id="80558479"/>
<accession>A0ABM7NSX5</accession>
<dbReference type="InterPro" id="IPR030475">
    <property type="entry name" value="RNR_small_AS"/>
</dbReference>
<dbReference type="InterPro" id="IPR009078">
    <property type="entry name" value="Ferritin-like_SF"/>
</dbReference>
<comment type="cofactor">
    <cofactor evidence="1">
        <name>Fe cation</name>
        <dbReference type="ChEBI" id="CHEBI:24875"/>
    </cofactor>
</comment>
<evidence type="ECO:0000256" key="7">
    <source>
        <dbReference type="ARBA" id="ARBA00023116"/>
    </source>
</evidence>
<evidence type="ECO:0000313" key="10">
    <source>
        <dbReference type="EMBL" id="BCS83274.1"/>
    </source>
</evidence>
<evidence type="ECO:0000256" key="5">
    <source>
        <dbReference type="ARBA" id="ARBA00023002"/>
    </source>
</evidence>
<dbReference type="Pfam" id="PF00268">
    <property type="entry name" value="Ribonuc_red_sm"/>
    <property type="match status" value="1"/>
</dbReference>
<keyword evidence="7" id="KW-0215">Deoxyribonucleotide synthesis</keyword>
<evidence type="ECO:0000313" key="11">
    <source>
        <dbReference type="Proteomes" id="UP001321479"/>
    </source>
</evidence>
<dbReference type="PANTHER" id="PTHR23409:SF18">
    <property type="entry name" value="RIBONUCLEOSIDE-DIPHOSPHATE REDUCTASE SUBUNIT M2"/>
    <property type="match status" value="1"/>
</dbReference>
<name>A0ABM7NSX5_9VIRU</name>
<keyword evidence="6" id="KW-0408">Iron</keyword>
<comment type="function">
    <text evidence="8">Ribonucleoside-diphosphate reductase holoenzyme provides the precursors necessary for viral DNA synthesis. Allows virus growth in non-dividing cells. Catalyzes the biosynthesis of deoxyribonucleotides from the corresponding ribonucleotides.</text>
</comment>
<dbReference type="PROSITE" id="PS00368">
    <property type="entry name" value="RIBORED_SMALL"/>
    <property type="match status" value="1"/>
</dbReference>
<sequence>MLFNTKNQTNIKFIEIAKTLETDNTIEDTEPYLPSYSKYVDDFENGLIEIEPILSITSERYTVYPIVYSKVYENYKDQLKLNWTVEEIDLAGDVNDWNNILSENDKIFLMHTLAFFASADGIVNANIKNNLIDVVKIKEAECAYGKQFEMENVHGEMYSLMLTTFVKDDFTRNNLVNAIKTMPSIKKKADWCKKWIDSDKTYAHKLVAFAIVEGVFFSGSFASIFWLKTRDVAVMQGLILSNKFIARDENKHVELACILYSLLKNRLLESVVYEIIDEAVNIENEFINDSLPCRLLGMNSKLMSQYIKYVADRLLVELGYNKKYNVENPFDFMQKIDVFVKANFFEARNDAYSNANIGNVREFKLLDDF</sequence>
<evidence type="ECO:0000256" key="1">
    <source>
        <dbReference type="ARBA" id="ARBA00001962"/>
    </source>
</evidence>
<keyword evidence="5" id="KW-0560">Oxidoreductase</keyword>
<reference evidence="10 11" key="1">
    <citation type="submission" date="2021-02" db="EMBL/GenBank/DDBJ databases">
        <title>Cotonvirus japonicus, which uses Golgi apparatus of host cells for its virion factory, phylogenetically links tailed tupanvirus and icosahedral mimivirus.</title>
        <authorList>
            <person name="Takahashi H."/>
            <person name="Fukaya S."/>
            <person name="Song C."/>
            <person name="Murata K."/>
            <person name="Takemura M."/>
        </authorList>
    </citation>
    <scope>NUCLEOTIDE SEQUENCE [LARGE SCALE GENOMIC DNA]</scope>
</reference>
<evidence type="ECO:0000256" key="6">
    <source>
        <dbReference type="ARBA" id="ARBA00023004"/>
    </source>
</evidence>
<dbReference type="SUPFAM" id="SSF47240">
    <property type="entry name" value="Ferritin-like"/>
    <property type="match status" value="1"/>
</dbReference>
<dbReference type="PANTHER" id="PTHR23409">
    <property type="entry name" value="RIBONUCLEOSIDE-DIPHOSPHATE REDUCTASE SMALL CHAIN"/>
    <property type="match status" value="1"/>
</dbReference>
<dbReference type="InterPro" id="IPR000358">
    <property type="entry name" value="RNR_small_fam"/>
</dbReference>
<keyword evidence="11" id="KW-1185">Reference proteome</keyword>
<proteinExistence type="inferred from homology"/>
<evidence type="ECO:0000256" key="3">
    <source>
        <dbReference type="ARBA" id="ARBA00012274"/>
    </source>
</evidence>
<dbReference type="InterPro" id="IPR012348">
    <property type="entry name" value="RNR-like"/>
</dbReference>
<organism evidence="10 11">
    <name type="scientific">Cotonvirus japonicus</name>
    <dbReference type="NCBI Taxonomy" id="2811091"/>
    <lineage>
        <taxon>Viruses</taxon>
        <taxon>Varidnaviria</taxon>
        <taxon>Bamfordvirae</taxon>
        <taxon>Nucleocytoviricota</taxon>
        <taxon>Megaviricetes</taxon>
        <taxon>Imitervirales</taxon>
        <taxon>Mimiviridae</taxon>
        <taxon>Megamimivirinae</taxon>
        <taxon>Cotonvirus</taxon>
        <taxon>Cotonvirus japonicum</taxon>
    </lineage>
</organism>
<dbReference type="EC" id="1.17.4.1" evidence="3"/>
<dbReference type="Gene3D" id="1.10.620.20">
    <property type="entry name" value="Ribonucleotide Reductase, subunit A"/>
    <property type="match status" value="1"/>
</dbReference>
<evidence type="ECO:0000256" key="4">
    <source>
        <dbReference type="ARBA" id="ARBA00014347"/>
    </source>
</evidence>
<protein>
    <recommendedName>
        <fullName evidence="4">Ribonucleoside-diphosphate reductase small chain</fullName>
        <ecNumber evidence="3">1.17.4.1</ecNumber>
    </recommendedName>
    <alternativeName>
        <fullName evidence="9">Ribonucleotide reductase small subunit</fullName>
    </alternativeName>
</protein>
<dbReference type="Proteomes" id="UP001321479">
    <property type="component" value="Segment"/>
</dbReference>
<dbReference type="CDD" id="cd01049">
    <property type="entry name" value="RNRR2"/>
    <property type="match status" value="1"/>
</dbReference>
<evidence type="ECO:0000256" key="9">
    <source>
        <dbReference type="ARBA" id="ARBA00030749"/>
    </source>
</evidence>
<dbReference type="InterPro" id="IPR033909">
    <property type="entry name" value="RNR_small"/>
</dbReference>